<keyword evidence="5 13" id="KW-0863">Zinc-finger</keyword>
<dbReference type="InterPro" id="IPR000197">
    <property type="entry name" value="Znf_TAZ"/>
</dbReference>
<dbReference type="InterPro" id="IPR013178">
    <property type="entry name" value="Histone_AcTrfase_Rtt109/CBP"/>
</dbReference>
<evidence type="ECO:0000256" key="15">
    <source>
        <dbReference type="SAM" id="MobiDB-lite"/>
    </source>
</evidence>
<evidence type="ECO:0000256" key="3">
    <source>
        <dbReference type="ARBA" id="ARBA00022679"/>
    </source>
</evidence>
<keyword evidence="6 13" id="KW-0862">Zinc</keyword>
<proteinExistence type="predicted"/>
<evidence type="ECO:0000313" key="18">
    <source>
        <dbReference type="Proteomes" id="UP000820818"/>
    </source>
</evidence>
<feature type="region of interest" description="Disordered" evidence="15">
    <location>
        <begin position="336"/>
        <end position="371"/>
    </location>
</feature>
<feature type="compositionally biased region" description="Polar residues" evidence="15">
    <location>
        <begin position="300"/>
        <end position="316"/>
    </location>
</feature>
<keyword evidence="4 13" id="KW-0479">Metal-binding</keyword>
<evidence type="ECO:0000313" key="17">
    <source>
        <dbReference type="EMBL" id="KAI9562613.1"/>
    </source>
</evidence>
<accession>A0AAD5LHW2</accession>
<dbReference type="GO" id="GO:0031490">
    <property type="term" value="F:chromatin DNA binding"/>
    <property type="evidence" value="ECO:0007669"/>
    <property type="project" value="TreeGrafter"/>
</dbReference>
<evidence type="ECO:0000256" key="8">
    <source>
        <dbReference type="ARBA" id="ARBA00023015"/>
    </source>
</evidence>
<evidence type="ECO:0000256" key="5">
    <source>
        <dbReference type="ARBA" id="ARBA00022771"/>
    </source>
</evidence>
<evidence type="ECO:0000256" key="1">
    <source>
        <dbReference type="ARBA" id="ARBA00004123"/>
    </source>
</evidence>
<keyword evidence="18" id="KW-1185">Reference proteome</keyword>
<dbReference type="Proteomes" id="UP000820818">
    <property type="component" value="Linkage Group LG2"/>
</dbReference>
<sequence length="1105" mass="124354">MSNKNNLSNKSSFSDGEFISCENCLVLFEKDEIEQKPHQEKGCHHFFCTPCIQSLTSSDTRILTNCSRCNFSEKKSKKHKSTCWNDANWCSNCNLPASGGCHEGKHMIENANALYTACSQQLKVLSDKTNNACEHALRDCHKIKSAHEVILAWISWLQQKISLWNSSNIDTIAQLESLKATMGVHIPPKKDVSTTINRTKQQTTEFQDKLQLARTTQAEVNNVFQMYRNVRCETAVSAQLSGFTETPSDPVNWFSTTLGHSNKACMDVLSFLVRFLDREQAVSGNIPGLSCSSNKDAVINQGSQTKNNNSLGNSEKISGKDEARLSCEDNQRILKRRLDEARGSSTPLNKKVRLQTPDRENNKDDRDDLTFDGADGNAVNLILQAKMGLQVATANEKFFQSMRAKLESAENKLKLMEEKVAILTKEKSCQSVEKTNQIVRFENDVTLVVEKFELAKDSGAIAHQESSILFKLTKETREKYAMMLVLSTADVEQLHVVRKQLEASQSGLAIVLQERTNQATPEEIEKPKIDGALVAKRYNQLLKKMEKMKEVVTKSKKQLTEAQNSNAELVWVQIGLQEEVRKAKEESEKLRSKMIAADANRAEELNLLRNYKTHFDELKVEVEKLIAEKATSFTVPIAANNNEEQHLIIAGYEQVKQTTPSEDSTRKSAMQTLPQVAIVQHTEPRKVVPNPIMPQKIKQLQVCNFNAIASDVLVVLHCQGTDLRYDVCTICKSKVETRFHCAKCKYFILCVPCYQTGKHHHKMDVLGFDLDVQELPAGFKDIEEARKSKIDRRISSLLHSFQCHVANCREPYCKSMKLIISHNITCKFKAAKSLTESNLDAGSSCPTCTELVSLIIYHAKLCTNPTCSVPHCSSAKRNIKSFQHKLLTLQKAEREEHNKEPSTGPMSPLMWHNVNPVPSEESLNSYQQQERETLNVATDIGLRATQPIAHVAPYVAGSATKTGTIRPTLSDANKRNIVRENIILILHAHQCQRGRNQCPIPHCQAMKNVLHHVRTCQSVKPCVPHCRSSRIIIHHLKNCHRGDCLYCLAMTEVERYDAITGPNPIIIASEPQSTNMYNATERVGNLVRIRDCSPGPSEHFSRRIL</sequence>
<dbReference type="PROSITE" id="PS50134">
    <property type="entry name" value="ZF_TAZ"/>
    <property type="match status" value="2"/>
</dbReference>
<dbReference type="EC" id="2.3.1.48" evidence="2"/>
<comment type="subcellular location">
    <subcellularLocation>
        <location evidence="1">Nucleus</location>
    </subcellularLocation>
</comment>
<dbReference type="GO" id="GO:0008270">
    <property type="term" value="F:zinc ion binding"/>
    <property type="evidence" value="ECO:0007669"/>
    <property type="project" value="UniProtKB-KW"/>
</dbReference>
<dbReference type="SUPFAM" id="SSF57933">
    <property type="entry name" value="TAZ domain"/>
    <property type="match status" value="2"/>
</dbReference>
<dbReference type="GO" id="GO:0000123">
    <property type="term" value="C:histone acetyltransferase complex"/>
    <property type="evidence" value="ECO:0007669"/>
    <property type="project" value="TreeGrafter"/>
</dbReference>
<feature type="zinc finger region" description="TAZ-type" evidence="13">
    <location>
        <begin position="783"/>
        <end position="875"/>
    </location>
</feature>
<dbReference type="PANTHER" id="PTHR13808">
    <property type="entry name" value="CBP/P300-RELATED"/>
    <property type="match status" value="1"/>
</dbReference>
<evidence type="ECO:0000256" key="13">
    <source>
        <dbReference type="PROSITE-ProRule" id="PRU00203"/>
    </source>
</evidence>
<keyword evidence="14" id="KW-0175">Coiled coil</keyword>
<keyword evidence="9" id="KW-0010">Activator</keyword>
<dbReference type="InterPro" id="IPR035898">
    <property type="entry name" value="TAZ_dom_sf"/>
</dbReference>
<evidence type="ECO:0000256" key="6">
    <source>
        <dbReference type="ARBA" id="ARBA00022833"/>
    </source>
</evidence>
<feature type="zinc finger region" description="TAZ-type" evidence="13">
    <location>
        <begin position="971"/>
        <end position="1050"/>
    </location>
</feature>
<feature type="domain" description="TAZ-type" evidence="16">
    <location>
        <begin position="783"/>
        <end position="875"/>
    </location>
</feature>
<evidence type="ECO:0000256" key="10">
    <source>
        <dbReference type="ARBA" id="ARBA00023163"/>
    </source>
</evidence>
<dbReference type="Pfam" id="PF02135">
    <property type="entry name" value="zf-TAZ"/>
    <property type="match status" value="2"/>
</dbReference>
<comment type="catalytic activity">
    <reaction evidence="12">
        <text>L-lysyl-[protein] + acetyl-CoA = N(6)-acetyl-L-lysyl-[protein] + CoA + H(+)</text>
        <dbReference type="Rhea" id="RHEA:45948"/>
        <dbReference type="Rhea" id="RHEA-COMP:9752"/>
        <dbReference type="Rhea" id="RHEA-COMP:10731"/>
        <dbReference type="ChEBI" id="CHEBI:15378"/>
        <dbReference type="ChEBI" id="CHEBI:29969"/>
        <dbReference type="ChEBI" id="CHEBI:57287"/>
        <dbReference type="ChEBI" id="CHEBI:57288"/>
        <dbReference type="ChEBI" id="CHEBI:61930"/>
        <dbReference type="EC" id="2.3.1.48"/>
    </reaction>
</comment>
<gene>
    <name evidence="17" type="ORF">GHT06_010067</name>
</gene>
<dbReference type="GO" id="GO:0005667">
    <property type="term" value="C:transcription regulator complex"/>
    <property type="evidence" value="ECO:0007669"/>
    <property type="project" value="TreeGrafter"/>
</dbReference>
<dbReference type="PANTHER" id="PTHR13808:SF1">
    <property type="entry name" value="HISTONE ACETYLTRANSFERASE"/>
    <property type="match status" value="1"/>
</dbReference>
<organism evidence="17 18">
    <name type="scientific">Daphnia sinensis</name>
    <dbReference type="NCBI Taxonomy" id="1820382"/>
    <lineage>
        <taxon>Eukaryota</taxon>
        <taxon>Metazoa</taxon>
        <taxon>Ecdysozoa</taxon>
        <taxon>Arthropoda</taxon>
        <taxon>Crustacea</taxon>
        <taxon>Branchiopoda</taxon>
        <taxon>Diplostraca</taxon>
        <taxon>Cladocera</taxon>
        <taxon>Anomopoda</taxon>
        <taxon>Daphniidae</taxon>
        <taxon>Daphnia</taxon>
        <taxon>Daphnia similis group</taxon>
    </lineage>
</organism>
<evidence type="ECO:0000259" key="16">
    <source>
        <dbReference type="PROSITE" id="PS50134"/>
    </source>
</evidence>
<evidence type="ECO:0000256" key="9">
    <source>
        <dbReference type="ARBA" id="ARBA00023159"/>
    </source>
</evidence>
<comment type="caution">
    <text evidence="17">The sequence shown here is derived from an EMBL/GenBank/DDBJ whole genome shotgun (WGS) entry which is preliminary data.</text>
</comment>
<feature type="coiled-coil region" evidence="14">
    <location>
        <begin position="399"/>
        <end position="426"/>
    </location>
</feature>
<dbReference type="GO" id="GO:0005634">
    <property type="term" value="C:nucleus"/>
    <property type="evidence" value="ECO:0007669"/>
    <property type="project" value="UniProtKB-SubCell"/>
</dbReference>
<dbReference type="Gene3D" id="1.20.1020.10">
    <property type="entry name" value="TAZ domain"/>
    <property type="match status" value="2"/>
</dbReference>
<feature type="domain" description="TAZ-type" evidence="16">
    <location>
        <begin position="971"/>
        <end position="1050"/>
    </location>
</feature>
<dbReference type="EMBL" id="WJBH02000002">
    <property type="protein sequence ID" value="KAI9562613.1"/>
    <property type="molecule type" value="Genomic_DNA"/>
</dbReference>
<feature type="region of interest" description="Disordered" evidence="15">
    <location>
        <begin position="300"/>
        <end position="323"/>
    </location>
</feature>
<evidence type="ECO:0000256" key="14">
    <source>
        <dbReference type="SAM" id="Coils"/>
    </source>
</evidence>
<evidence type="ECO:0000256" key="4">
    <source>
        <dbReference type="ARBA" id="ARBA00022723"/>
    </source>
</evidence>
<reference evidence="17 18" key="1">
    <citation type="submission" date="2022-05" db="EMBL/GenBank/DDBJ databases">
        <title>A multi-omics perspective on studying reproductive biology in Daphnia sinensis.</title>
        <authorList>
            <person name="Jia J."/>
        </authorList>
    </citation>
    <scope>NUCLEOTIDE SEQUENCE [LARGE SCALE GENOMIC DNA]</scope>
    <source>
        <strain evidence="17 18">WSL</strain>
    </source>
</reference>
<dbReference type="GO" id="GO:0003713">
    <property type="term" value="F:transcription coactivator activity"/>
    <property type="evidence" value="ECO:0007669"/>
    <property type="project" value="TreeGrafter"/>
</dbReference>
<keyword evidence="8" id="KW-0805">Transcription regulation</keyword>
<keyword evidence="11" id="KW-0539">Nucleus</keyword>
<dbReference type="InterPro" id="IPR000433">
    <property type="entry name" value="Znf_ZZ"/>
</dbReference>
<feature type="coiled-coil region" evidence="14">
    <location>
        <begin position="538"/>
        <end position="628"/>
    </location>
</feature>
<evidence type="ECO:0000256" key="2">
    <source>
        <dbReference type="ARBA" id="ARBA00013184"/>
    </source>
</evidence>
<protein>
    <recommendedName>
        <fullName evidence="2">histone acetyltransferase</fullName>
        <ecNumber evidence="2">2.3.1.48</ecNumber>
    </recommendedName>
</protein>
<evidence type="ECO:0000256" key="11">
    <source>
        <dbReference type="ARBA" id="ARBA00023242"/>
    </source>
</evidence>
<evidence type="ECO:0000256" key="12">
    <source>
        <dbReference type="ARBA" id="ARBA00048017"/>
    </source>
</evidence>
<keyword evidence="10" id="KW-0804">Transcription</keyword>
<keyword evidence="7" id="KW-0156">Chromatin regulator</keyword>
<dbReference type="InterPro" id="IPR017907">
    <property type="entry name" value="Znf_RING_CS"/>
</dbReference>
<evidence type="ECO:0000256" key="7">
    <source>
        <dbReference type="ARBA" id="ARBA00022853"/>
    </source>
</evidence>
<keyword evidence="3" id="KW-0808">Transferase</keyword>
<dbReference type="SMART" id="SM00551">
    <property type="entry name" value="ZnF_TAZ"/>
    <property type="match status" value="2"/>
</dbReference>
<dbReference type="GO" id="GO:0045944">
    <property type="term" value="P:positive regulation of transcription by RNA polymerase II"/>
    <property type="evidence" value="ECO:0007669"/>
    <property type="project" value="TreeGrafter"/>
</dbReference>
<dbReference type="AlphaFoldDB" id="A0AAD5LHW2"/>
<dbReference type="PROSITE" id="PS00518">
    <property type="entry name" value="ZF_RING_1"/>
    <property type="match status" value="1"/>
</dbReference>
<dbReference type="SMART" id="SM00291">
    <property type="entry name" value="ZnF_ZZ"/>
    <property type="match status" value="1"/>
</dbReference>
<dbReference type="InterPro" id="IPR043145">
    <property type="entry name" value="Znf_ZZ_sf"/>
</dbReference>
<dbReference type="Gene3D" id="3.30.60.90">
    <property type="match status" value="1"/>
</dbReference>
<dbReference type="GO" id="GO:0004402">
    <property type="term" value="F:histone acetyltransferase activity"/>
    <property type="evidence" value="ECO:0007669"/>
    <property type="project" value="InterPro"/>
</dbReference>
<feature type="compositionally biased region" description="Basic and acidic residues" evidence="15">
    <location>
        <begin position="356"/>
        <end position="369"/>
    </location>
</feature>
<dbReference type="SUPFAM" id="SSF57850">
    <property type="entry name" value="RING/U-box"/>
    <property type="match status" value="1"/>
</dbReference>
<name>A0AAD5LHW2_9CRUS</name>
<dbReference type="Pfam" id="PF00569">
    <property type="entry name" value="ZZ"/>
    <property type="match status" value="1"/>
</dbReference>